<evidence type="ECO:0000256" key="2">
    <source>
        <dbReference type="SAM" id="SignalP"/>
    </source>
</evidence>
<dbReference type="Gene3D" id="1.50.10.20">
    <property type="match status" value="1"/>
</dbReference>
<dbReference type="PANTHER" id="PTHR47791:SF3">
    <property type="entry name" value="MEIOTICALLY UP-REGULATED GENE 191 PROTEIN"/>
    <property type="match status" value="1"/>
</dbReference>
<dbReference type="AlphaFoldDB" id="A0A642UNA3"/>
<organism evidence="3 4">
    <name type="scientific">Diutina rugosa</name>
    <name type="common">Yeast</name>
    <name type="synonym">Candida rugosa</name>
    <dbReference type="NCBI Taxonomy" id="5481"/>
    <lineage>
        <taxon>Eukaryota</taxon>
        <taxon>Fungi</taxon>
        <taxon>Dikarya</taxon>
        <taxon>Ascomycota</taxon>
        <taxon>Saccharomycotina</taxon>
        <taxon>Pichiomycetes</taxon>
        <taxon>Debaryomycetaceae</taxon>
        <taxon>Diutina</taxon>
    </lineage>
</organism>
<dbReference type="GO" id="GO:0005975">
    <property type="term" value="P:carbohydrate metabolic process"/>
    <property type="evidence" value="ECO:0007669"/>
    <property type="project" value="InterPro"/>
</dbReference>
<evidence type="ECO:0008006" key="5">
    <source>
        <dbReference type="Google" id="ProtNLM"/>
    </source>
</evidence>
<protein>
    <recommendedName>
        <fullName evidence="5">Alginate lyase domain-containing protein</fullName>
    </recommendedName>
</protein>
<feature type="signal peptide" evidence="2">
    <location>
        <begin position="1"/>
        <end position="17"/>
    </location>
</feature>
<dbReference type="Proteomes" id="UP000449547">
    <property type="component" value="Unassembled WGS sequence"/>
</dbReference>
<dbReference type="Pfam" id="PF03663">
    <property type="entry name" value="Glyco_hydro_76"/>
    <property type="match status" value="1"/>
</dbReference>
<dbReference type="InterPro" id="IPR005198">
    <property type="entry name" value="Glyco_hydro_76"/>
</dbReference>
<accession>A0A642UNA3</accession>
<sequence>MKLPLVLVASHLAMVSALPMPANWLNDFFSQLGYTTNSLGHFVKVADQTQFQPQPAAAATTTAAQDNAVAAAADNKAAAPVTATDYNNYAVTITYTYGNTNTPNQAPTTLVQAPSSSTPPQPQPQPQPQSQQQPQPSQPQPAAVASASAPPQPQSSSSSAPSQPQSSSSSSSFQSFDANQAFSGALDAVWNTFYQNGSFDDEDPKCNQGDQAPAVWPIAITGRATVESGNIDRIYKVIANLEDHKNPQGWFSASTAKDNDVYVDDNAQIAWVYCDAYSLTHDPNHLQTCQQLVDNIKTQQIDGGGIRWDLNGHYVASISTSEAGLAALRLYEHTGDASLISFAQSTLNYMETKLTDPSDGLFIDGIDINTNTPDKGKLTYTVGVTLSVLGYLNKYTGDSQYIDKARQLAEASAAGKGAFYNQFGVWNNRLQYVHLLYQGFADLWRLVPGQFDDFKPEVKRESEFVHQYLQVGNSNTYVDDATAGDKSVFAKFQASFTNAAYEPDANNFCDSNVNGQSRSQFINGGSAAQIFYAVKDL</sequence>
<dbReference type="EMBL" id="SWFT01000092">
    <property type="protein sequence ID" value="KAA8902193.1"/>
    <property type="molecule type" value="Genomic_DNA"/>
</dbReference>
<comment type="caution">
    <text evidence="3">The sequence shown here is derived from an EMBL/GenBank/DDBJ whole genome shotgun (WGS) entry which is preliminary data.</text>
</comment>
<dbReference type="PANTHER" id="PTHR47791">
    <property type="entry name" value="MEIOTICALLY UP-REGULATED GENE 191 PROTEIN"/>
    <property type="match status" value="1"/>
</dbReference>
<dbReference type="VEuPathDB" id="FungiDB:DIURU_002987"/>
<dbReference type="OrthoDB" id="9984024at2759"/>
<reference evidence="3 4" key="1">
    <citation type="submission" date="2019-07" db="EMBL/GenBank/DDBJ databases">
        <title>Genome assembly of two rare yeast pathogens: Diutina rugosa and Trichomonascus ciferrii.</title>
        <authorList>
            <person name="Mixao V."/>
            <person name="Saus E."/>
            <person name="Hansen A."/>
            <person name="Lass-Flor C."/>
            <person name="Gabaldon T."/>
        </authorList>
    </citation>
    <scope>NUCLEOTIDE SEQUENCE [LARGE SCALE GENOMIC DNA]</scope>
    <source>
        <strain evidence="3 4">CBS 613</strain>
    </source>
</reference>
<feature type="chain" id="PRO_5024883032" description="Alginate lyase domain-containing protein" evidence="2">
    <location>
        <begin position="18"/>
        <end position="537"/>
    </location>
</feature>
<feature type="region of interest" description="Disordered" evidence="1">
    <location>
        <begin position="100"/>
        <end position="174"/>
    </location>
</feature>
<evidence type="ECO:0000313" key="3">
    <source>
        <dbReference type="EMBL" id="KAA8902193.1"/>
    </source>
</evidence>
<dbReference type="InterPro" id="IPR053169">
    <property type="entry name" value="MUG_Protein"/>
</dbReference>
<feature type="compositionally biased region" description="Low complexity" evidence="1">
    <location>
        <begin position="128"/>
        <end position="174"/>
    </location>
</feature>
<evidence type="ECO:0000256" key="1">
    <source>
        <dbReference type="SAM" id="MobiDB-lite"/>
    </source>
</evidence>
<evidence type="ECO:0000313" key="4">
    <source>
        <dbReference type="Proteomes" id="UP000449547"/>
    </source>
</evidence>
<dbReference type="OMA" id="LIQTQWS"/>
<name>A0A642UNA3_DIURU</name>
<keyword evidence="4" id="KW-1185">Reference proteome</keyword>
<feature type="compositionally biased region" description="Pro residues" evidence="1">
    <location>
        <begin position="117"/>
        <end position="127"/>
    </location>
</feature>
<keyword evidence="2" id="KW-0732">Signal</keyword>
<proteinExistence type="predicted"/>
<dbReference type="GeneID" id="54781638"/>
<dbReference type="SUPFAM" id="SSF48208">
    <property type="entry name" value="Six-hairpin glycosidases"/>
    <property type="match status" value="1"/>
</dbReference>
<dbReference type="RefSeq" id="XP_034012275.1">
    <property type="nucleotide sequence ID" value="XM_034155698.1"/>
</dbReference>
<dbReference type="InterPro" id="IPR008928">
    <property type="entry name" value="6-hairpin_glycosidase_sf"/>
</dbReference>
<feature type="compositionally biased region" description="Polar residues" evidence="1">
    <location>
        <begin position="100"/>
        <end position="111"/>
    </location>
</feature>
<gene>
    <name evidence="3" type="ORF">DIURU_002987</name>
</gene>